<proteinExistence type="predicted"/>
<organism evidence="1 2">
    <name type="scientific">Archaeoglobus sulfaticallidus PM70-1</name>
    <dbReference type="NCBI Taxonomy" id="387631"/>
    <lineage>
        <taxon>Archaea</taxon>
        <taxon>Methanobacteriati</taxon>
        <taxon>Methanobacteriota</taxon>
        <taxon>Archaeoglobi</taxon>
        <taxon>Archaeoglobales</taxon>
        <taxon>Archaeoglobaceae</taxon>
        <taxon>Archaeoglobus</taxon>
    </lineage>
</organism>
<dbReference type="eggNOG" id="arCOG10383">
    <property type="taxonomic scope" value="Archaea"/>
</dbReference>
<dbReference type="EMBL" id="CP005290">
    <property type="protein sequence ID" value="AGK61246.1"/>
    <property type="molecule type" value="Genomic_DNA"/>
</dbReference>
<dbReference type="KEGG" id="ast:Asulf_01250"/>
<gene>
    <name evidence="1" type="ORF">Asulf_01250</name>
</gene>
<accession>N0BL30</accession>
<keyword evidence="2" id="KW-1185">Reference proteome</keyword>
<reference evidence="1 2" key="1">
    <citation type="journal article" date="2013" name="Genome Announc.">
        <title>Complete Genome Sequence of the Thermophilic and Facultatively Chemolithoautotrophic Sulfate Reducer Archaeoglobus sulfaticallidus Strain PM70-1T.</title>
        <authorList>
            <person name="Stokke R."/>
            <person name="Hocking W.P."/>
            <person name="Steinsbu B.O."/>
            <person name="Steen I.H."/>
        </authorList>
    </citation>
    <scope>NUCLEOTIDE SEQUENCE [LARGE SCALE GENOMIC DNA]</scope>
    <source>
        <strain evidence="1">PM70-1</strain>
    </source>
</reference>
<dbReference type="Proteomes" id="UP000013307">
    <property type="component" value="Chromosome"/>
</dbReference>
<evidence type="ECO:0000313" key="2">
    <source>
        <dbReference type="Proteomes" id="UP000013307"/>
    </source>
</evidence>
<sequence>MNRYFLPKAGWEFFDVSRAYGLGIIVHALSGDAVVSDMGGFYLIESKRELNFERIDQIHRFLGDDRAWNRTFLTIGSGQREKTKKRVVEFLGNVENIRNILDDLKELKSPVSIGSGKETLYQPMELAATKGIRDEILLKKQYSEGSSVKVSINDFSLSVLGHINATIRKFSNMGMVFAVPSPTRTRILHLIDEIKKRIDDSVKGLHRAGWFPSLAQIAINLVLEELRVEEGGKFAPKFGSLIYGVMTRTGNQWKPLTGGIFPLDFLHQIAESNEAKDVLNKWKDIFEWTAFRKGYEDLPSTLAEFIANPSLSNYERYIKLHLRNELDKDRIKFGSYEKRVLEGVVSFVGV</sequence>
<protein>
    <submittedName>
        <fullName evidence="1">Uncharacterized protein</fullName>
    </submittedName>
</protein>
<dbReference type="RefSeq" id="WP_015590844.1">
    <property type="nucleotide sequence ID" value="NC_021169.1"/>
</dbReference>
<dbReference type="STRING" id="387631.Asulf_01250"/>
<dbReference type="AlphaFoldDB" id="N0BL30"/>
<dbReference type="HOGENOM" id="CLU_820447_0_0_2"/>
<evidence type="ECO:0000313" key="1">
    <source>
        <dbReference type="EMBL" id="AGK61246.1"/>
    </source>
</evidence>
<dbReference type="GeneID" id="15392891"/>
<name>N0BL30_9EURY</name>
<dbReference type="OrthoDB" id="358646at2157"/>